<reference evidence="2" key="1">
    <citation type="submission" date="2019-01" db="EMBL/GenBank/DDBJ databases">
        <title>Draft genome sequences of three monokaryotic isolates of the white-rot basidiomycete fungus Dichomitus squalens.</title>
        <authorList>
            <consortium name="DOE Joint Genome Institute"/>
            <person name="Lopez S.C."/>
            <person name="Andreopoulos B."/>
            <person name="Pangilinan J."/>
            <person name="Lipzen A."/>
            <person name="Riley R."/>
            <person name="Ahrendt S."/>
            <person name="Ng V."/>
            <person name="Barry K."/>
            <person name="Daum C."/>
            <person name="Grigoriev I.V."/>
            <person name="Hilden K.S."/>
            <person name="Makela M.R."/>
            <person name="de Vries R.P."/>
        </authorList>
    </citation>
    <scope>NUCLEOTIDE SEQUENCE [LARGE SCALE GENOMIC DNA]</scope>
    <source>
        <strain evidence="2">OM18370.1</strain>
    </source>
</reference>
<keyword evidence="1" id="KW-0472">Membrane</keyword>
<protein>
    <submittedName>
        <fullName evidence="2">Uncharacterized protein</fullName>
    </submittedName>
</protein>
<dbReference type="Proteomes" id="UP000292957">
    <property type="component" value="Unassembled WGS sequence"/>
</dbReference>
<keyword evidence="1" id="KW-1133">Transmembrane helix</keyword>
<proteinExistence type="predicted"/>
<dbReference type="EMBL" id="ML143516">
    <property type="protein sequence ID" value="TBU23090.1"/>
    <property type="molecule type" value="Genomic_DNA"/>
</dbReference>
<gene>
    <name evidence="2" type="ORF">BD311DRAFT_769226</name>
</gene>
<evidence type="ECO:0000256" key="1">
    <source>
        <dbReference type="SAM" id="Phobius"/>
    </source>
</evidence>
<name>A0A4Q9M7R2_9APHY</name>
<organism evidence="2">
    <name type="scientific">Dichomitus squalens</name>
    <dbReference type="NCBI Taxonomy" id="114155"/>
    <lineage>
        <taxon>Eukaryota</taxon>
        <taxon>Fungi</taxon>
        <taxon>Dikarya</taxon>
        <taxon>Basidiomycota</taxon>
        <taxon>Agaricomycotina</taxon>
        <taxon>Agaricomycetes</taxon>
        <taxon>Polyporales</taxon>
        <taxon>Polyporaceae</taxon>
        <taxon>Dichomitus</taxon>
    </lineage>
</organism>
<keyword evidence="1" id="KW-0812">Transmembrane</keyword>
<sequence length="145" mass="15389">MDPDYVRESAYMSILHCITAASSALLTNISPILISLPNALLILLHPPFCLGPLCLLVCASAAAAMSGGMGRQVRLQGRGRPNCRTRRRSADAGRVGECAATQQYCVLSGGVVAVDHSVHSKTDQMPRAPEHGHAAILIVSVCQVW</sequence>
<feature type="transmembrane region" description="Helical" evidence="1">
    <location>
        <begin position="12"/>
        <end position="34"/>
    </location>
</feature>
<dbReference type="AlphaFoldDB" id="A0A4Q9M7R2"/>
<evidence type="ECO:0000313" key="2">
    <source>
        <dbReference type="EMBL" id="TBU23090.1"/>
    </source>
</evidence>
<accession>A0A4Q9M7R2</accession>
<feature type="transmembrane region" description="Helical" evidence="1">
    <location>
        <begin position="40"/>
        <end position="64"/>
    </location>
</feature>